<sequence length="318" mass="32199">MMKQNYFNVLLILSSIGMYGQTAGNVGIKTSTPTNALTVNGNSSIGSGYTTIAAPANGAIIQGNVGVGTSKPVNNLTVSGNTSIGTGYAATAAPANGAIIQGNVGVGTSKPVNDLTVSGNTSIGAGYAAIAAPANGAIIQGNVGVGTSAPAAKLDVIGKIKITDGTQGAGKVLVSDANGVGSWRDTSATAIVINSTTGFSADFAGDQLTYLGAKATVTVPGYYIVSTRLISDKTPIGCGAYIAYNLNKSATANISPAFPIQDIHMSAGPNGWDHLYTSNIAYLTAGTYYMRVRDANRCTTNVSRHTVGENSFTLTLLK</sequence>
<gene>
    <name evidence="1" type="ORF">SAMN05421841_0808</name>
</gene>
<evidence type="ECO:0000313" key="2">
    <source>
        <dbReference type="Proteomes" id="UP000199469"/>
    </source>
</evidence>
<organism evidence="1 2">
    <name type="scientific">Chryseobacterium wanjuense</name>
    <dbReference type="NCBI Taxonomy" id="356305"/>
    <lineage>
        <taxon>Bacteria</taxon>
        <taxon>Pseudomonadati</taxon>
        <taxon>Bacteroidota</taxon>
        <taxon>Flavobacteriia</taxon>
        <taxon>Flavobacteriales</taxon>
        <taxon>Weeksellaceae</taxon>
        <taxon>Chryseobacterium group</taxon>
        <taxon>Chryseobacterium</taxon>
    </lineage>
</organism>
<dbReference type="Proteomes" id="UP000199469">
    <property type="component" value="Unassembled WGS sequence"/>
</dbReference>
<dbReference type="AlphaFoldDB" id="A0A1I0NUZ6"/>
<proteinExistence type="predicted"/>
<keyword evidence="2" id="KW-1185">Reference proteome</keyword>
<protein>
    <submittedName>
        <fullName evidence="1">Uncharacterized protein</fullName>
    </submittedName>
</protein>
<evidence type="ECO:0000313" key="1">
    <source>
        <dbReference type="EMBL" id="SEW05245.1"/>
    </source>
</evidence>
<accession>A0A1I0NUZ6</accession>
<name>A0A1I0NUZ6_9FLAO</name>
<dbReference type="EMBL" id="FOIU01000001">
    <property type="protein sequence ID" value="SEW05245.1"/>
    <property type="molecule type" value="Genomic_DNA"/>
</dbReference>
<dbReference type="RefSeq" id="WP_089790748.1">
    <property type="nucleotide sequence ID" value="NZ_FOIU01000001.1"/>
</dbReference>
<reference evidence="2" key="1">
    <citation type="submission" date="2016-10" db="EMBL/GenBank/DDBJ databases">
        <authorList>
            <person name="Varghese N."/>
            <person name="Submissions S."/>
        </authorList>
    </citation>
    <scope>NUCLEOTIDE SEQUENCE [LARGE SCALE GENOMIC DNA]</scope>
    <source>
        <strain evidence="2">DSM 17724</strain>
    </source>
</reference>
<dbReference type="STRING" id="356305.SAMN05421841_0808"/>
<dbReference type="OrthoDB" id="940811at2"/>